<dbReference type="InterPro" id="IPR057326">
    <property type="entry name" value="KR_dom"/>
</dbReference>
<accession>A0A268EXY3</accession>
<dbReference type="Gene3D" id="3.40.50.720">
    <property type="entry name" value="NAD(P)-binding Rossmann-like Domain"/>
    <property type="match status" value="1"/>
</dbReference>
<evidence type="ECO:0000256" key="3">
    <source>
        <dbReference type="RuleBase" id="RU000363"/>
    </source>
</evidence>
<dbReference type="PIRSF" id="PIRSF000126">
    <property type="entry name" value="11-beta-HSD1"/>
    <property type="match status" value="1"/>
</dbReference>
<reference evidence="5 6" key="1">
    <citation type="submission" date="2017-07" db="EMBL/GenBank/DDBJ databases">
        <title>Isolation and whole genome analysis of endospore-forming bacteria from heroin.</title>
        <authorList>
            <person name="Kalinowski J."/>
            <person name="Ahrens B."/>
            <person name="Al-Dilaimi A."/>
            <person name="Winkler A."/>
            <person name="Wibberg D."/>
            <person name="Schleenbecker U."/>
            <person name="Ruckert C."/>
            <person name="Wolfel R."/>
            <person name="Grass G."/>
        </authorList>
    </citation>
    <scope>NUCLEOTIDE SEQUENCE [LARGE SCALE GENOMIC DNA]</scope>
    <source>
        <strain evidence="5 6">7537-G1</strain>
    </source>
</reference>
<keyword evidence="2" id="KW-0560">Oxidoreductase</keyword>
<dbReference type="AlphaFoldDB" id="A0A268EXY3"/>
<comment type="caution">
    <text evidence="5">The sequence shown here is derived from an EMBL/GenBank/DDBJ whole genome shotgun (WGS) entry which is preliminary data.</text>
</comment>
<dbReference type="InterPro" id="IPR002347">
    <property type="entry name" value="SDR_fam"/>
</dbReference>
<dbReference type="GO" id="GO:0016020">
    <property type="term" value="C:membrane"/>
    <property type="evidence" value="ECO:0007669"/>
    <property type="project" value="TreeGrafter"/>
</dbReference>
<proteinExistence type="inferred from homology"/>
<dbReference type="Proteomes" id="UP000215596">
    <property type="component" value="Unassembled WGS sequence"/>
</dbReference>
<dbReference type="PANTHER" id="PTHR44196">
    <property type="entry name" value="DEHYDROGENASE/REDUCTASE SDR FAMILY MEMBER 7B"/>
    <property type="match status" value="1"/>
</dbReference>
<evidence type="ECO:0000256" key="1">
    <source>
        <dbReference type="ARBA" id="ARBA00006484"/>
    </source>
</evidence>
<name>A0A268EXY3_9BACL</name>
<dbReference type="PRINTS" id="PR00080">
    <property type="entry name" value="SDRFAMILY"/>
</dbReference>
<dbReference type="SUPFAM" id="SSF51735">
    <property type="entry name" value="NAD(P)-binding Rossmann-fold domains"/>
    <property type="match status" value="1"/>
</dbReference>
<comment type="similarity">
    <text evidence="1 3">Belongs to the short-chain dehydrogenases/reductases (SDR) family.</text>
</comment>
<dbReference type="InterPro" id="IPR020904">
    <property type="entry name" value="Sc_DH/Rdtase_CS"/>
</dbReference>
<sequence length="257" mass="28179">MLQHKIVAVTGASSGIGALIAERLSAEGAYVILIGRSEERLQEVSKRMPGPHEIAMMDVRDDEQVQAIFKAALAKHGKIDVLINNAGYGKFSPFLDMSLTEFEDMMNVNYLGVVRCTQAVLPSMLEQGDGQIVNVASMAGKIGTAKSTAYSATKHALLGFSNSLRQELHRTGITISTVNPGPIDTPFLEIADPSGGYMKNLGALMLKPDDVARRVVTLVLKRKEELNLPRLAAFGIKLYQLCPRFLDRALHRWMNKK</sequence>
<dbReference type="InterPro" id="IPR036291">
    <property type="entry name" value="NAD(P)-bd_dom_sf"/>
</dbReference>
<evidence type="ECO:0000256" key="2">
    <source>
        <dbReference type="ARBA" id="ARBA00023002"/>
    </source>
</evidence>
<dbReference type="PROSITE" id="PS00061">
    <property type="entry name" value="ADH_SHORT"/>
    <property type="match status" value="1"/>
</dbReference>
<dbReference type="Pfam" id="PF00106">
    <property type="entry name" value="adh_short"/>
    <property type="match status" value="1"/>
</dbReference>
<dbReference type="RefSeq" id="WP_095264692.1">
    <property type="nucleotide sequence ID" value="NZ_NPBY01000027.1"/>
</dbReference>
<dbReference type="PANTHER" id="PTHR44196:SF1">
    <property type="entry name" value="DEHYDROGENASE_REDUCTASE SDR FAMILY MEMBER 7B"/>
    <property type="match status" value="1"/>
</dbReference>
<protein>
    <submittedName>
        <fullName evidence="5">Oxidoreductase</fullName>
    </submittedName>
</protein>
<dbReference type="PRINTS" id="PR00081">
    <property type="entry name" value="GDHRDH"/>
</dbReference>
<dbReference type="FunFam" id="3.40.50.720:FF:000047">
    <property type="entry name" value="NADP-dependent L-serine/L-allo-threonine dehydrogenase"/>
    <property type="match status" value="1"/>
</dbReference>
<evidence type="ECO:0000313" key="5">
    <source>
        <dbReference type="EMBL" id="PAD77978.1"/>
    </source>
</evidence>
<organism evidence="5 6">
    <name type="scientific">Paenibacillus campinasensis</name>
    <dbReference type="NCBI Taxonomy" id="66347"/>
    <lineage>
        <taxon>Bacteria</taxon>
        <taxon>Bacillati</taxon>
        <taxon>Bacillota</taxon>
        <taxon>Bacilli</taxon>
        <taxon>Bacillales</taxon>
        <taxon>Paenibacillaceae</taxon>
        <taxon>Paenibacillus</taxon>
    </lineage>
</organism>
<dbReference type="SMART" id="SM00822">
    <property type="entry name" value="PKS_KR"/>
    <property type="match status" value="1"/>
</dbReference>
<dbReference type="GO" id="GO:0016616">
    <property type="term" value="F:oxidoreductase activity, acting on the CH-OH group of donors, NAD or NADP as acceptor"/>
    <property type="evidence" value="ECO:0007669"/>
    <property type="project" value="UniProtKB-ARBA"/>
</dbReference>
<evidence type="ECO:0000259" key="4">
    <source>
        <dbReference type="SMART" id="SM00822"/>
    </source>
</evidence>
<dbReference type="OrthoDB" id="9793345at2"/>
<feature type="domain" description="Ketoreductase" evidence="4">
    <location>
        <begin position="5"/>
        <end position="186"/>
    </location>
</feature>
<dbReference type="EMBL" id="NPBY01000027">
    <property type="protein sequence ID" value="PAD77978.1"/>
    <property type="molecule type" value="Genomic_DNA"/>
</dbReference>
<evidence type="ECO:0000313" key="6">
    <source>
        <dbReference type="Proteomes" id="UP000215596"/>
    </source>
</evidence>
<gene>
    <name evidence="5" type="ORF">CHH67_08250</name>
</gene>